<dbReference type="GO" id="GO:0000724">
    <property type="term" value="P:double-strand break repair via homologous recombination"/>
    <property type="evidence" value="ECO:0007669"/>
    <property type="project" value="TreeGrafter"/>
</dbReference>
<name>A0A9P6QDC0_9FUNG</name>
<feature type="compositionally biased region" description="Basic residues" evidence="2">
    <location>
        <begin position="411"/>
        <end position="421"/>
    </location>
</feature>
<dbReference type="InterPro" id="IPR012340">
    <property type="entry name" value="NA-bd_OB-fold"/>
</dbReference>
<dbReference type="InterPro" id="IPR051231">
    <property type="entry name" value="SOSS-B"/>
</dbReference>
<accession>A0A9P6QDC0</accession>
<gene>
    <name evidence="3" type="primary">NABP2</name>
    <name evidence="3" type="ORF">BG011_003826</name>
</gene>
<keyword evidence="4" id="KW-1185">Reference proteome</keyword>
<dbReference type="EMBL" id="JAAAJA010000025">
    <property type="protein sequence ID" value="KAG0265901.1"/>
    <property type="molecule type" value="Genomic_DNA"/>
</dbReference>
<sequence length="421" mass="45241">MGRGPGNYNNNMGGNTLTNINNPANIMRPMPEPTIAANGLHLTHIADLRPAMRGFNLECILLDQAGEPRKVHSDNTVVTTFRVADKTGSVHLSIWGDDAQLLRSGDILRIQGGEARLFKNQLQMSITKAGKFRKIGEDTMVFTELPNWSEVNWEQEMNKPGMMGHRATQMAMNTSTNGIQPMPGGPNIQQHRNIQGNNAQPAINPAFRGDQRQGQRPFQHQGNMNASPHGNSMMGPGMGMMNQAGFQGNNSGNMGGPGMIPSAPMPQQQLPQSQQRQQNMNAQGVNGPPIGQGMGQGGHRSHHGGHPNQSNQPNQPNQNHGHHQQAGNAGRAGAHPSLPPPPNSRPPKHKKHNKFHRDLDAPETSPASRTGLDNIEDEFAREMNSATQGLRQGPGRGGPGSGSGGAAGAAHVRKKPKVVNE</sequence>
<proteinExistence type="predicted"/>
<organism evidence="3 4">
    <name type="scientific">Mortierella polycephala</name>
    <dbReference type="NCBI Taxonomy" id="41804"/>
    <lineage>
        <taxon>Eukaryota</taxon>
        <taxon>Fungi</taxon>
        <taxon>Fungi incertae sedis</taxon>
        <taxon>Mucoromycota</taxon>
        <taxon>Mortierellomycotina</taxon>
        <taxon>Mortierellomycetes</taxon>
        <taxon>Mortierellales</taxon>
        <taxon>Mortierellaceae</taxon>
        <taxon>Mortierella</taxon>
    </lineage>
</organism>
<dbReference type="AlphaFoldDB" id="A0A9P6QDC0"/>
<feature type="compositionally biased region" description="Low complexity" evidence="2">
    <location>
        <begin position="227"/>
        <end position="252"/>
    </location>
</feature>
<feature type="compositionally biased region" description="Polar residues" evidence="2">
    <location>
        <begin position="212"/>
        <end position="226"/>
    </location>
</feature>
<feature type="compositionally biased region" description="Basic residues" evidence="2">
    <location>
        <begin position="346"/>
        <end position="355"/>
    </location>
</feature>
<dbReference type="GO" id="GO:0044818">
    <property type="term" value="P:mitotic G2/M transition checkpoint"/>
    <property type="evidence" value="ECO:0007669"/>
    <property type="project" value="TreeGrafter"/>
</dbReference>
<keyword evidence="1" id="KW-0238">DNA-binding</keyword>
<evidence type="ECO:0000313" key="3">
    <source>
        <dbReference type="EMBL" id="KAG0265901.1"/>
    </source>
</evidence>
<feature type="compositionally biased region" description="Low complexity" evidence="2">
    <location>
        <begin position="259"/>
        <end position="289"/>
    </location>
</feature>
<dbReference type="GO" id="GO:0010212">
    <property type="term" value="P:response to ionizing radiation"/>
    <property type="evidence" value="ECO:0007669"/>
    <property type="project" value="TreeGrafter"/>
</dbReference>
<feature type="region of interest" description="Disordered" evidence="2">
    <location>
        <begin position="198"/>
        <end position="421"/>
    </location>
</feature>
<dbReference type="GO" id="GO:0070876">
    <property type="term" value="C:SOSS complex"/>
    <property type="evidence" value="ECO:0007669"/>
    <property type="project" value="TreeGrafter"/>
</dbReference>
<feature type="compositionally biased region" description="Gly residues" evidence="2">
    <location>
        <begin position="392"/>
        <end position="407"/>
    </location>
</feature>
<dbReference type="Gene3D" id="2.40.50.140">
    <property type="entry name" value="Nucleic acid-binding proteins"/>
    <property type="match status" value="1"/>
</dbReference>
<feature type="compositionally biased region" description="Low complexity" evidence="2">
    <location>
        <begin position="306"/>
        <end position="336"/>
    </location>
</feature>
<dbReference type="Proteomes" id="UP000726737">
    <property type="component" value="Unassembled WGS sequence"/>
</dbReference>
<evidence type="ECO:0000313" key="4">
    <source>
        <dbReference type="Proteomes" id="UP000726737"/>
    </source>
</evidence>
<dbReference type="PANTHER" id="PTHR13356:SF0">
    <property type="entry name" value="SOSS COMPLEX SUBUNIT B HOMOLOG"/>
    <property type="match status" value="1"/>
</dbReference>
<protein>
    <submittedName>
        <fullName evidence="3">SOSS complex subunit B1</fullName>
    </submittedName>
</protein>
<comment type="caution">
    <text evidence="3">The sequence shown here is derived from an EMBL/GenBank/DDBJ whole genome shotgun (WGS) entry which is preliminary data.</text>
</comment>
<dbReference type="CDD" id="cd04491">
    <property type="entry name" value="SoSSB_OBF"/>
    <property type="match status" value="1"/>
</dbReference>
<dbReference type="OrthoDB" id="295715at2759"/>
<dbReference type="GO" id="GO:0003677">
    <property type="term" value="F:DNA binding"/>
    <property type="evidence" value="ECO:0007669"/>
    <property type="project" value="UniProtKB-KW"/>
</dbReference>
<evidence type="ECO:0000256" key="1">
    <source>
        <dbReference type="ARBA" id="ARBA00023125"/>
    </source>
</evidence>
<reference evidence="3" key="1">
    <citation type="journal article" date="2020" name="Fungal Divers.">
        <title>Resolving the Mortierellaceae phylogeny through synthesis of multi-gene phylogenetics and phylogenomics.</title>
        <authorList>
            <person name="Vandepol N."/>
            <person name="Liber J."/>
            <person name="Desiro A."/>
            <person name="Na H."/>
            <person name="Kennedy M."/>
            <person name="Barry K."/>
            <person name="Grigoriev I.V."/>
            <person name="Miller A.N."/>
            <person name="O'Donnell K."/>
            <person name="Stajich J.E."/>
            <person name="Bonito G."/>
        </authorList>
    </citation>
    <scope>NUCLEOTIDE SEQUENCE</scope>
    <source>
        <strain evidence="3">KOD948</strain>
    </source>
</reference>
<evidence type="ECO:0000256" key="2">
    <source>
        <dbReference type="SAM" id="MobiDB-lite"/>
    </source>
</evidence>
<dbReference type="PANTHER" id="PTHR13356">
    <property type="entry name" value="OB FOLD NUCLEIC ACID BINDING PROTEIN-RELATED"/>
    <property type="match status" value="1"/>
</dbReference>
<dbReference type="SUPFAM" id="SSF50249">
    <property type="entry name" value="Nucleic acid-binding proteins"/>
    <property type="match status" value="1"/>
</dbReference>